<comment type="similarity">
    <text evidence="1">Belongs to the peptidase C48 family.</text>
</comment>
<dbReference type="OrthoDB" id="3798225at2759"/>
<accession>A0A9P4R8S1</accession>
<dbReference type="PANTHER" id="PTHR46468">
    <property type="entry name" value="SENTRIN-SPECIFIC PROTEASE 8"/>
    <property type="match status" value="1"/>
</dbReference>
<organism evidence="7 8">
    <name type="scientific">Polyplosphaeria fusca</name>
    <dbReference type="NCBI Taxonomy" id="682080"/>
    <lineage>
        <taxon>Eukaryota</taxon>
        <taxon>Fungi</taxon>
        <taxon>Dikarya</taxon>
        <taxon>Ascomycota</taxon>
        <taxon>Pezizomycotina</taxon>
        <taxon>Dothideomycetes</taxon>
        <taxon>Pleosporomycetidae</taxon>
        <taxon>Pleosporales</taxon>
        <taxon>Tetraplosphaeriaceae</taxon>
        <taxon>Polyplosphaeria</taxon>
    </lineage>
</organism>
<dbReference type="Pfam" id="PF02902">
    <property type="entry name" value="Peptidase_C48"/>
    <property type="match status" value="1"/>
</dbReference>
<dbReference type="GO" id="GO:0019784">
    <property type="term" value="F:deNEDDylase activity"/>
    <property type="evidence" value="ECO:0007669"/>
    <property type="project" value="InterPro"/>
</dbReference>
<sequence>MGAANSSEIPEQKSAGAASPRQVPEQESKGVASPPKKPQQESVGVVSSREIPKQESKAAAPPPKKPQQESIRVASPPKTPKQESMNDFTFLALQHSSITYKELLSIESRGLDGWFRDSTMGMALEIMALYYQCDRNRIALVNPFSARIIFKIGLDGGDGDENRALLYRTELDLVKDADFVLIPINDGYAIEDHSAKTAGTHWALLVVDCRKPGVEASYFDSGIRPYSSKMEAVARRCTEGIYHLLKICGRKITTWSPPITDPDTPNQYTYNKCKDDVGACGPFVLHFASKIIVYIRSSHQKCNFEKVSDSDALLVKSDFCISFVNFERPPLDSRRFRKALMDKIVEQQQMLYETTHGSK</sequence>
<dbReference type="GO" id="GO:0000338">
    <property type="term" value="P:protein deneddylation"/>
    <property type="evidence" value="ECO:0007669"/>
    <property type="project" value="TreeGrafter"/>
</dbReference>
<reference evidence="7" key="1">
    <citation type="journal article" date="2020" name="Stud. Mycol.">
        <title>101 Dothideomycetes genomes: a test case for predicting lifestyles and emergence of pathogens.</title>
        <authorList>
            <person name="Haridas S."/>
            <person name="Albert R."/>
            <person name="Binder M."/>
            <person name="Bloem J."/>
            <person name="Labutti K."/>
            <person name="Salamov A."/>
            <person name="Andreopoulos B."/>
            <person name="Baker S."/>
            <person name="Barry K."/>
            <person name="Bills G."/>
            <person name="Bluhm B."/>
            <person name="Cannon C."/>
            <person name="Castanera R."/>
            <person name="Culley D."/>
            <person name="Daum C."/>
            <person name="Ezra D."/>
            <person name="Gonzalez J."/>
            <person name="Henrissat B."/>
            <person name="Kuo A."/>
            <person name="Liang C."/>
            <person name="Lipzen A."/>
            <person name="Lutzoni F."/>
            <person name="Magnuson J."/>
            <person name="Mondo S."/>
            <person name="Nolan M."/>
            <person name="Ohm R."/>
            <person name="Pangilinan J."/>
            <person name="Park H.-J."/>
            <person name="Ramirez L."/>
            <person name="Alfaro M."/>
            <person name="Sun H."/>
            <person name="Tritt A."/>
            <person name="Yoshinaga Y."/>
            <person name="Zwiers L.-H."/>
            <person name="Turgeon B."/>
            <person name="Goodwin S."/>
            <person name="Spatafora J."/>
            <person name="Crous P."/>
            <person name="Grigoriev I."/>
        </authorList>
    </citation>
    <scope>NUCLEOTIDE SEQUENCE</scope>
    <source>
        <strain evidence="7">CBS 125425</strain>
    </source>
</reference>
<dbReference type="PANTHER" id="PTHR46468:SF1">
    <property type="entry name" value="SENTRIN-SPECIFIC PROTEASE 8"/>
    <property type="match status" value="1"/>
</dbReference>
<gene>
    <name evidence="7" type="ORF">EJ04DRAFT_573625</name>
</gene>
<evidence type="ECO:0000256" key="1">
    <source>
        <dbReference type="ARBA" id="ARBA00005234"/>
    </source>
</evidence>
<evidence type="ECO:0000259" key="6">
    <source>
        <dbReference type="PROSITE" id="PS50600"/>
    </source>
</evidence>
<dbReference type="AlphaFoldDB" id="A0A9P4R8S1"/>
<name>A0A9P4R8S1_9PLEO</name>
<protein>
    <submittedName>
        <fullName evidence="7">Cysteine proteinase</fullName>
    </submittedName>
</protein>
<proteinExistence type="inferred from homology"/>
<keyword evidence="2" id="KW-0645">Protease</keyword>
<keyword evidence="4" id="KW-0788">Thiol protease</keyword>
<feature type="domain" description="Ubiquitin-like protease family profile" evidence="6">
    <location>
        <begin position="96"/>
        <end position="291"/>
    </location>
</feature>
<evidence type="ECO:0000256" key="4">
    <source>
        <dbReference type="ARBA" id="ARBA00022807"/>
    </source>
</evidence>
<dbReference type="InterPro" id="IPR044613">
    <property type="entry name" value="Nep1/2-like"/>
</dbReference>
<dbReference type="SUPFAM" id="SSF54001">
    <property type="entry name" value="Cysteine proteinases"/>
    <property type="match status" value="1"/>
</dbReference>
<dbReference type="GO" id="GO:0006508">
    <property type="term" value="P:proteolysis"/>
    <property type="evidence" value="ECO:0007669"/>
    <property type="project" value="UniProtKB-KW"/>
</dbReference>
<dbReference type="Gene3D" id="3.40.395.10">
    <property type="entry name" value="Adenoviral Proteinase, Chain A"/>
    <property type="match status" value="1"/>
</dbReference>
<evidence type="ECO:0000256" key="3">
    <source>
        <dbReference type="ARBA" id="ARBA00022801"/>
    </source>
</evidence>
<keyword evidence="8" id="KW-1185">Reference proteome</keyword>
<evidence type="ECO:0000256" key="5">
    <source>
        <dbReference type="SAM" id="MobiDB-lite"/>
    </source>
</evidence>
<dbReference type="EMBL" id="ML996107">
    <property type="protein sequence ID" value="KAF2738802.1"/>
    <property type="molecule type" value="Genomic_DNA"/>
</dbReference>
<dbReference type="InterPro" id="IPR003653">
    <property type="entry name" value="Peptidase_C48_C"/>
</dbReference>
<evidence type="ECO:0000256" key="2">
    <source>
        <dbReference type="ARBA" id="ARBA00022670"/>
    </source>
</evidence>
<evidence type="ECO:0000313" key="7">
    <source>
        <dbReference type="EMBL" id="KAF2738802.1"/>
    </source>
</evidence>
<keyword evidence="3" id="KW-0378">Hydrolase</keyword>
<dbReference type="InterPro" id="IPR038765">
    <property type="entry name" value="Papain-like_cys_pep_sf"/>
</dbReference>
<evidence type="ECO:0000313" key="8">
    <source>
        <dbReference type="Proteomes" id="UP000799444"/>
    </source>
</evidence>
<dbReference type="GO" id="GO:0008234">
    <property type="term" value="F:cysteine-type peptidase activity"/>
    <property type="evidence" value="ECO:0007669"/>
    <property type="project" value="UniProtKB-KW"/>
</dbReference>
<dbReference type="PROSITE" id="PS50600">
    <property type="entry name" value="ULP_PROTEASE"/>
    <property type="match status" value="1"/>
</dbReference>
<dbReference type="Proteomes" id="UP000799444">
    <property type="component" value="Unassembled WGS sequence"/>
</dbReference>
<feature type="region of interest" description="Disordered" evidence="5">
    <location>
        <begin position="1"/>
        <end position="83"/>
    </location>
</feature>
<comment type="caution">
    <text evidence="7">The sequence shown here is derived from an EMBL/GenBank/DDBJ whole genome shotgun (WGS) entry which is preliminary data.</text>
</comment>